<accession>A0A9P5DR18</accession>
<dbReference type="GO" id="GO:0016614">
    <property type="term" value="F:oxidoreductase activity, acting on CH-OH group of donors"/>
    <property type="evidence" value="ECO:0007669"/>
    <property type="project" value="InterPro"/>
</dbReference>
<keyword evidence="7" id="KW-1185">Reference proteome</keyword>
<feature type="active site" description="Proton donor" evidence="2">
    <location>
        <position position="498"/>
    </location>
</feature>
<gene>
    <name evidence="6" type="ORF">FBEOM_13900</name>
</gene>
<comment type="caution">
    <text evidence="6">The sequence shown here is derived from an EMBL/GenBank/DDBJ whole genome shotgun (WGS) entry which is preliminary data.</text>
</comment>
<evidence type="ECO:0000313" key="6">
    <source>
        <dbReference type="EMBL" id="KAF4332305.1"/>
    </source>
</evidence>
<feature type="active site" description="Proton acceptor" evidence="2">
    <location>
        <position position="536"/>
    </location>
</feature>
<name>A0A9P5DR18_9HYPO</name>
<evidence type="ECO:0000313" key="7">
    <source>
        <dbReference type="Proteomes" id="UP000730481"/>
    </source>
</evidence>
<dbReference type="SUPFAM" id="SSF51905">
    <property type="entry name" value="FAD/NAD(P)-binding domain"/>
    <property type="match status" value="1"/>
</dbReference>
<comment type="similarity">
    <text evidence="1">Belongs to the GMC oxidoreductase family.</text>
</comment>
<keyword evidence="3" id="KW-0274">FAD</keyword>
<keyword evidence="3" id="KW-0285">Flavoprotein</keyword>
<dbReference type="AlphaFoldDB" id="A0A9P5DR18"/>
<dbReference type="PANTHER" id="PTHR11552">
    <property type="entry name" value="GLUCOSE-METHANOL-CHOLINE GMC OXIDOREDUCTASE"/>
    <property type="match status" value="1"/>
</dbReference>
<dbReference type="PANTHER" id="PTHR11552:SF123">
    <property type="entry name" value="GMC OXIDOREDUCTASE (AFU_ORTHOLOGUE AFUA_2G01770)-RELATED"/>
    <property type="match status" value="1"/>
</dbReference>
<dbReference type="EMBL" id="PVQB02001110">
    <property type="protein sequence ID" value="KAF4332305.1"/>
    <property type="molecule type" value="Genomic_DNA"/>
</dbReference>
<evidence type="ECO:0000256" key="2">
    <source>
        <dbReference type="PIRSR" id="PIRSR000137-1"/>
    </source>
</evidence>
<dbReference type="InterPro" id="IPR007867">
    <property type="entry name" value="GMC_OxRtase_C"/>
</dbReference>
<dbReference type="OrthoDB" id="269227at2759"/>
<dbReference type="InterPro" id="IPR036188">
    <property type="entry name" value="FAD/NAD-bd_sf"/>
</dbReference>
<reference evidence="6" key="2">
    <citation type="submission" date="2020-02" db="EMBL/GenBank/DDBJ databases">
        <title>Identification and distribution of gene clusters putatively required for synthesis of sphingolipid metabolism inhibitors in phylogenetically diverse species of the filamentous fungus Fusarium.</title>
        <authorList>
            <person name="Kim H.-S."/>
            <person name="Busman M."/>
            <person name="Brown D.W."/>
            <person name="Divon H."/>
            <person name="Uhlig S."/>
            <person name="Proctor R.H."/>
        </authorList>
    </citation>
    <scope>NUCLEOTIDE SEQUENCE</scope>
    <source>
        <strain evidence="6">NRRL 25174</strain>
    </source>
</reference>
<proteinExistence type="inferred from homology"/>
<dbReference type="Pfam" id="PF05199">
    <property type="entry name" value="GMC_oxred_C"/>
    <property type="match status" value="1"/>
</dbReference>
<dbReference type="GO" id="GO:0050660">
    <property type="term" value="F:flavin adenine dinucleotide binding"/>
    <property type="evidence" value="ECO:0007669"/>
    <property type="project" value="InterPro"/>
</dbReference>
<evidence type="ECO:0000256" key="3">
    <source>
        <dbReference type="PIRSR" id="PIRSR000137-2"/>
    </source>
</evidence>
<comment type="cofactor">
    <cofactor evidence="3">
        <name>FAD</name>
        <dbReference type="ChEBI" id="CHEBI:57692"/>
    </cofactor>
</comment>
<protein>
    <submittedName>
        <fullName evidence="6">GMC oxidoreductase</fullName>
    </submittedName>
</protein>
<feature type="domain" description="Glucose-methanol-choline oxidoreductase N-terminal" evidence="5">
    <location>
        <begin position="265"/>
        <end position="279"/>
    </location>
</feature>
<feature type="region of interest" description="Disordered" evidence="4">
    <location>
        <begin position="139"/>
        <end position="158"/>
    </location>
</feature>
<dbReference type="SUPFAM" id="SSF54373">
    <property type="entry name" value="FAD-linked reductases, C-terminal domain"/>
    <property type="match status" value="1"/>
</dbReference>
<dbReference type="Pfam" id="PF00732">
    <property type="entry name" value="GMC_oxred_N"/>
    <property type="match status" value="1"/>
</dbReference>
<organism evidence="6 7">
    <name type="scientific">Fusarium beomiforme</name>
    <dbReference type="NCBI Taxonomy" id="44412"/>
    <lineage>
        <taxon>Eukaryota</taxon>
        <taxon>Fungi</taxon>
        <taxon>Dikarya</taxon>
        <taxon>Ascomycota</taxon>
        <taxon>Pezizomycotina</taxon>
        <taxon>Sordariomycetes</taxon>
        <taxon>Hypocreomycetidae</taxon>
        <taxon>Hypocreales</taxon>
        <taxon>Nectriaceae</taxon>
        <taxon>Fusarium</taxon>
        <taxon>Fusarium burgessii species complex</taxon>
    </lineage>
</organism>
<dbReference type="Proteomes" id="UP000730481">
    <property type="component" value="Unassembled WGS sequence"/>
</dbReference>
<evidence type="ECO:0000256" key="1">
    <source>
        <dbReference type="ARBA" id="ARBA00010790"/>
    </source>
</evidence>
<sequence>MMANNVPTKAEYIVVGGGLAGCVVASRLKQGNPSASVVLIEAGKDPTGHPLTSSPLACFAAHHSDLDYAYTTVPQVHLGGRKCYAAAAKCLSGGSAINYGTWTRGPAADFDHWAESVDDAGWSYQSLLQYFKKTEHLKSSRSMNSRQHGSDGPVHVVSVSDSDSKRQYPLRKPLEDAWSEIGVRRIEDGNSGAPEGLAELFENWRDGQRQCASQSYDLSGVVVLCSTIVHHIVIQELNGEKVASGVKLIDGHVISASREVIVSCGAYRTPQVLMLSGIGNQKDLAPHGISSIVECSDVGRNLHDHLSVCFWWRLRHPEGGLALGTPNWSDPAYSKGLPCDWIAMEQVPKEPLGKALARDGEIVRDHPLLEPGQCHLETLVPYVPAGAQIANVKIPIDGTYITTAVLGMKPTSRGTIKLSSDDPLTYPEIDPNYYATEADRVTIRYGVRQALRLLNETESGRSIVEGEYPPVGFPILTLDCTDDEIDARVKRIGNTFYHAGGSAAMGKVVDSQLQVLGVKGLRVADASVIPIPIAAHYQVIVYAIAEKAADMILQLSKKTSSQCQ</sequence>
<dbReference type="PROSITE" id="PS00624">
    <property type="entry name" value="GMC_OXRED_2"/>
    <property type="match status" value="1"/>
</dbReference>
<dbReference type="Gene3D" id="3.50.50.60">
    <property type="entry name" value="FAD/NAD(P)-binding domain"/>
    <property type="match status" value="1"/>
</dbReference>
<evidence type="ECO:0000256" key="4">
    <source>
        <dbReference type="SAM" id="MobiDB-lite"/>
    </source>
</evidence>
<dbReference type="InterPro" id="IPR012132">
    <property type="entry name" value="GMC_OxRdtase"/>
</dbReference>
<dbReference type="Gene3D" id="3.30.560.10">
    <property type="entry name" value="Glucose Oxidase, domain 3"/>
    <property type="match status" value="1"/>
</dbReference>
<evidence type="ECO:0000259" key="5">
    <source>
        <dbReference type="PROSITE" id="PS00624"/>
    </source>
</evidence>
<feature type="binding site" evidence="3">
    <location>
        <position position="229"/>
    </location>
    <ligand>
        <name>FAD</name>
        <dbReference type="ChEBI" id="CHEBI:57692"/>
    </ligand>
</feature>
<dbReference type="PIRSF" id="PIRSF000137">
    <property type="entry name" value="Alcohol_oxidase"/>
    <property type="match status" value="1"/>
</dbReference>
<reference evidence="6" key="1">
    <citation type="journal article" date="2017" name="Mycologia">
        <title>Fusarium algeriense, sp. nov., a novel toxigenic crown rot pathogen of durum wheat from Algeria is nested in the Fusarium burgessii species complex.</title>
        <authorList>
            <person name="Laraba I."/>
            <person name="Keddad A."/>
            <person name="Boureghda H."/>
            <person name="Abdallah N."/>
            <person name="Vaughan M.M."/>
            <person name="Proctor R.H."/>
            <person name="Busman M."/>
            <person name="O'Donnell K."/>
        </authorList>
    </citation>
    <scope>NUCLEOTIDE SEQUENCE</scope>
    <source>
        <strain evidence="6">NRRL 25174</strain>
    </source>
</reference>
<dbReference type="InterPro" id="IPR000172">
    <property type="entry name" value="GMC_OxRdtase_N"/>
</dbReference>